<keyword evidence="5" id="KW-0378">Hydrolase</keyword>
<dbReference type="GO" id="GO:0008233">
    <property type="term" value="F:peptidase activity"/>
    <property type="evidence" value="ECO:0007669"/>
    <property type="project" value="UniProtKB-KW"/>
</dbReference>
<feature type="transmembrane region" description="Helical" evidence="8">
    <location>
        <begin position="44"/>
        <end position="70"/>
    </location>
</feature>
<evidence type="ECO:0000256" key="4">
    <source>
        <dbReference type="ARBA" id="ARBA00022692"/>
    </source>
</evidence>
<keyword evidence="3" id="KW-0645">Protease</keyword>
<reference evidence="9 10" key="1">
    <citation type="submission" date="2018-06" db="EMBL/GenBank/DDBJ databases">
        <title>Isolation of heavy metals resistant Paenibacillus silvae NC2 from Gold-Copper mine in ZiJin, China.</title>
        <authorList>
            <person name="Xu J."/>
            <person name="Mazhar H.S."/>
            <person name="Rensing C."/>
        </authorList>
    </citation>
    <scope>NUCLEOTIDE SEQUENCE [LARGE SCALE GENOMIC DNA]</scope>
    <source>
        <strain evidence="9 10">NC2</strain>
    </source>
</reference>
<evidence type="ECO:0000313" key="9">
    <source>
        <dbReference type="EMBL" id="PZT57427.1"/>
    </source>
</evidence>
<accession>A0A2W6NNK3</accession>
<evidence type="ECO:0000256" key="5">
    <source>
        <dbReference type="ARBA" id="ARBA00022801"/>
    </source>
</evidence>
<proteinExistence type="predicted"/>
<evidence type="ECO:0000256" key="6">
    <source>
        <dbReference type="ARBA" id="ARBA00022989"/>
    </source>
</evidence>
<dbReference type="GO" id="GO:0009372">
    <property type="term" value="P:quorum sensing"/>
    <property type="evidence" value="ECO:0007669"/>
    <property type="project" value="UniProtKB-KW"/>
</dbReference>
<name>A0A2W6NNK3_9BACL</name>
<dbReference type="InterPro" id="IPR006741">
    <property type="entry name" value="AgrB"/>
</dbReference>
<keyword evidence="2" id="KW-0673">Quorum sensing</keyword>
<sequence>MNHMIDEFANKVSIALVRKFPNELPPIGITRYGMKFIISNGLPLILLLLFGWAMDIFQELMICYISFAILRMVSGGYHAKNPEVCLVISTTLLICIAKFGYFLQGYEMIIGTISAILVLIFAPSNIKNQTKILERHFIYLKILSFILVLIGILINNYLISASILVQSLLLISLKGGEKID</sequence>
<dbReference type="AlphaFoldDB" id="A0A2W6NNK3"/>
<keyword evidence="6 8" id="KW-1133">Transmembrane helix</keyword>
<keyword evidence="7 8" id="KW-0472">Membrane</keyword>
<evidence type="ECO:0000256" key="3">
    <source>
        <dbReference type="ARBA" id="ARBA00022670"/>
    </source>
</evidence>
<organism evidence="9 10">
    <name type="scientific">Paenibacillus silvae</name>
    <dbReference type="NCBI Taxonomy" id="1325358"/>
    <lineage>
        <taxon>Bacteria</taxon>
        <taxon>Bacillati</taxon>
        <taxon>Bacillota</taxon>
        <taxon>Bacilli</taxon>
        <taxon>Bacillales</taxon>
        <taxon>Paenibacillaceae</taxon>
        <taxon>Paenibacillus</taxon>
    </lineage>
</organism>
<evidence type="ECO:0000256" key="1">
    <source>
        <dbReference type="ARBA" id="ARBA00022475"/>
    </source>
</evidence>
<evidence type="ECO:0000313" key="10">
    <source>
        <dbReference type="Proteomes" id="UP000249204"/>
    </source>
</evidence>
<dbReference type="GO" id="GO:0016020">
    <property type="term" value="C:membrane"/>
    <property type="evidence" value="ECO:0007669"/>
    <property type="project" value="InterPro"/>
</dbReference>
<dbReference type="Pfam" id="PF04647">
    <property type="entry name" value="AgrB"/>
    <property type="match status" value="1"/>
</dbReference>
<gene>
    <name evidence="9" type="ORF">DN757_01875</name>
</gene>
<evidence type="ECO:0008006" key="11">
    <source>
        <dbReference type="Google" id="ProtNLM"/>
    </source>
</evidence>
<feature type="transmembrane region" description="Helical" evidence="8">
    <location>
        <begin position="108"/>
        <end position="126"/>
    </location>
</feature>
<keyword evidence="4 8" id="KW-0812">Transmembrane</keyword>
<evidence type="ECO:0000256" key="7">
    <source>
        <dbReference type="ARBA" id="ARBA00023136"/>
    </source>
</evidence>
<dbReference type="GO" id="GO:0006508">
    <property type="term" value="P:proteolysis"/>
    <property type="evidence" value="ECO:0007669"/>
    <property type="project" value="UniProtKB-KW"/>
</dbReference>
<dbReference type="SMART" id="SM00793">
    <property type="entry name" value="AgrB"/>
    <property type="match status" value="1"/>
</dbReference>
<dbReference type="EMBL" id="QKWW01000006">
    <property type="protein sequence ID" value="PZT57427.1"/>
    <property type="molecule type" value="Genomic_DNA"/>
</dbReference>
<evidence type="ECO:0000256" key="2">
    <source>
        <dbReference type="ARBA" id="ARBA00022654"/>
    </source>
</evidence>
<keyword evidence="1" id="KW-1003">Cell membrane</keyword>
<comment type="caution">
    <text evidence="9">The sequence shown here is derived from an EMBL/GenBank/DDBJ whole genome shotgun (WGS) entry which is preliminary data.</text>
</comment>
<protein>
    <recommendedName>
        <fullName evidence="11">Accessory regulator AgrB</fullName>
    </recommendedName>
</protein>
<feature type="transmembrane region" description="Helical" evidence="8">
    <location>
        <begin position="138"/>
        <end position="159"/>
    </location>
</feature>
<dbReference type="Proteomes" id="UP000249204">
    <property type="component" value="Unassembled WGS sequence"/>
</dbReference>
<evidence type="ECO:0000256" key="8">
    <source>
        <dbReference type="SAM" id="Phobius"/>
    </source>
</evidence>